<reference evidence="2" key="1">
    <citation type="submission" date="2019-12" db="EMBL/GenBank/DDBJ databases">
        <title>Genome sequencing and annotation of Brassica cretica.</title>
        <authorList>
            <person name="Studholme D.J."/>
            <person name="Sarris P.F."/>
        </authorList>
    </citation>
    <scope>NUCLEOTIDE SEQUENCE</scope>
    <source>
        <strain evidence="3">PFS-001/15</strain>
        <strain evidence="2">PFS-102/07</strain>
        <tissue evidence="2">Leaf</tissue>
    </source>
</reference>
<protein>
    <submittedName>
        <fullName evidence="2">Uncharacterized protein</fullName>
    </submittedName>
</protein>
<evidence type="ECO:0000313" key="2">
    <source>
        <dbReference type="EMBL" id="KAF2594916.1"/>
    </source>
</evidence>
<keyword evidence="1" id="KW-1133">Transmembrane helix</keyword>
<sequence>MHGRCPYSDVVSYGNPLVAIFNLLLEKVRSASAITFSPCFVSSVGYLLIFVVLDKDFRKGCEGFIRDLAVKMSVVHLVQVNNSIYLVLVHIDRAFTSVPSTDDEKDVMESSVEVCVHFPSVSQHERSIFCALVIDFMQTMSFEEEAFFILGDLM</sequence>
<feature type="transmembrane region" description="Helical" evidence="1">
    <location>
        <begin position="31"/>
        <end position="53"/>
    </location>
</feature>
<gene>
    <name evidence="3" type="ORF">F2Q68_00045845</name>
    <name evidence="2" type="ORF">F2Q70_00044866</name>
</gene>
<keyword evidence="1" id="KW-0472">Membrane</keyword>
<accession>A0A8S9KNJ5</accession>
<evidence type="ECO:0000256" key="1">
    <source>
        <dbReference type="SAM" id="Phobius"/>
    </source>
</evidence>
<dbReference type="EMBL" id="QGKY02000164">
    <property type="protein sequence ID" value="KAF2594916.1"/>
    <property type="molecule type" value="Genomic_DNA"/>
</dbReference>
<organism evidence="2">
    <name type="scientific">Brassica cretica</name>
    <name type="common">Mustard</name>
    <dbReference type="NCBI Taxonomy" id="69181"/>
    <lineage>
        <taxon>Eukaryota</taxon>
        <taxon>Viridiplantae</taxon>
        <taxon>Streptophyta</taxon>
        <taxon>Embryophyta</taxon>
        <taxon>Tracheophyta</taxon>
        <taxon>Spermatophyta</taxon>
        <taxon>Magnoliopsida</taxon>
        <taxon>eudicotyledons</taxon>
        <taxon>Gunneridae</taxon>
        <taxon>Pentapetalae</taxon>
        <taxon>rosids</taxon>
        <taxon>malvids</taxon>
        <taxon>Brassicales</taxon>
        <taxon>Brassicaceae</taxon>
        <taxon>Brassiceae</taxon>
        <taxon>Brassica</taxon>
    </lineage>
</organism>
<dbReference type="EMBL" id="QGKW02000276">
    <property type="protein sequence ID" value="KAF2605876.1"/>
    <property type="molecule type" value="Genomic_DNA"/>
</dbReference>
<proteinExistence type="predicted"/>
<dbReference type="Proteomes" id="UP000712281">
    <property type="component" value="Unassembled WGS sequence"/>
</dbReference>
<keyword evidence="1" id="KW-0812">Transmembrane</keyword>
<comment type="caution">
    <text evidence="2">The sequence shown here is derived from an EMBL/GenBank/DDBJ whole genome shotgun (WGS) entry which is preliminary data.</text>
</comment>
<evidence type="ECO:0000313" key="3">
    <source>
        <dbReference type="EMBL" id="KAF2605876.1"/>
    </source>
</evidence>
<dbReference type="AlphaFoldDB" id="A0A8S9KNJ5"/>
<name>A0A8S9KNJ5_BRACR</name>